<evidence type="ECO:0000313" key="3">
    <source>
        <dbReference type="Proteomes" id="UP000322000"/>
    </source>
</evidence>
<feature type="compositionally biased region" description="Polar residues" evidence="1">
    <location>
        <begin position="252"/>
        <end position="275"/>
    </location>
</feature>
<feature type="region of interest" description="Disordered" evidence="1">
    <location>
        <begin position="251"/>
        <end position="275"/>
    </location>
</feature>
<dbReference type="OrthoDB" id="6152242at2759"/>
<dbReference type="Pfam" id="PF10545">
    <property type="entry name" value="MADF_DNA_bdg"/>
    <property type="match status" value="1"/>
</dbReference>
<reference evidence="4" key="1">
    <citation type="submission" date="2025-08" db="UniProtKB">
        <authorList>
            <consortium name="RefSeq"/>
        </authorList>
    </citation>
    <scope>IDENTIFICATION</scope>
</reference>
<dbReference type="RefSeq" id="XP_026729205.1">
    <property type="nucleotide sequence ID" value="XM_026873404.1"/>
</dbReference>
<proteinExistence type="predicted"/>
<sequence>MSPMEPANSSARTQLEEDFITQLQTLPELWQAQHKHYTNKYKRQAGYKKLLEILKKIKPQATVDDVRKKINSLRSNYRRELRKSCIDEFYTPKAKSFKLLSFLNTSEELNSSHQNQQFLGVTGGNNAGSSQENLNEPANPAPETSFSSISQVVQPPKNIFKENELIDRASLFMAQTSLQSQKLFQGTKTSHSLALIWAEKLDNLHPQQRFFAEKAIHDILFEAGLGTLHRYSVKINEPEMKVTSVHCKASPLFTQDDSSPSYSVPNSPTPSDMQP</sequence>
<protein>
    <submittedName>
        <fullName evidence="4">Uncharacterized protein LOC113494890</fullName>
    </submittedName>
</protein>
<dbReference type="GeneID" id="113494890"/>
<dbReference type="PANTHER" id="PTHR21505">
    <property type="entry name" value="MADF DOMAIN-CONTAINING PROTEIN-RELATED"/>
    <property type="match status" value="1"/>
</dbReference>
<dbReference type="Proteomes" id="UP000322000">
    <property type="component" value="Chromosome 6"/>
</dbReference>
<dbReference type="SMART" id="SM00595">
    <property type="entry name" value="MADF"/>
    <property type="match status" value="1"/>
</dbReference>
<dbReference type="AlphaFoldDB" id="A0A7E5VLQ2"/>
<dbReference type="InterPro" id="IPR006578">
    <property type="entry name" value="MADF-dom"/>
</dbReference>
<dbReference type="PANTHER" id="PTHR21505:SF8">
    <property type="entry name" value="DPT-YFP REPRESSOR BY OVEREXPRESSION, ISOFORM D-RELATED"/>
    <property type="match status" value="1"/>
</dbReference>
<dbReference type="KEGG" id="tnl:113494890"/>
<dbReference type="PROSITE" id="PS51029">
    <property type="entry name" value="MADF"/>
    <property type="match status" value="1"/>
</dbReference>
<evidence type="ECO:0000313" key="4">
    <source>
        <dbReference type="RefSeq" id="XP_026729205.1"/>
    </source>
</evidence>
<name>A0A7E5VLQ2_TRINI</name>
<keyword evidence="3" id="KW-1185">Reference proteome</keyword>
<evidence type="ECO:0000259" key="2">
    <source>
        <dbReference type="PROSITE" id="PS51029"/>
    </source>
</evidence>
<organism evidence="3 4">
    <name type="scientific">Trichoplusia ni</name>
    <name type="common">Cabbage looper</name>
    <dbReference type="NCBI Taxonomy" id="7111"/>
    <lineage>
        <taxon>Eukaryota</taxon>
        <taxon>Metazoa</taxon>
        <taxon>Ecdysozoa</taxon>
        <taxon>Arthropoda</taxon>
        <taxon>Hexapoda</taxon>
        <taxon>Insecta</taxon>
        <taxon>Pterygota</taxon>
        <taxon>Neoptera</taxon>
        <taxon>Endopterygota</taxon>
        <taxon>Lepidoptera</taxon>
        <taxon>Glossata</taxon>
        <taxon>Ditrysia</taxon>
        <taxon>Noctuoidea</taxon>
        <taxon>Noctuidae</taxon>
        <taxon>Plusiinae</taxon>
        <taxon>Trichoplusia</taxon>
    </lineage>
</organism>
<feature type="compositionally biased region" description="Polar residues" evidence="1">
    <location>
        <begin position="127"/>
        <end position="146"/>
    </location>
</feature>
<evidence type="ECO:0000256" key="1">
    <source>
        <dbReference type="SAM" id="MobiDB-lite"/>
    </source>
</evidence>
<dbReference type="InParanoid" id="A0A7E5VLQ2"/>
<gene>
    <name evidence="4" type="primary">LOC113494890</name>
</gene>
<accession>A0A7E5VLQ2</accession>
<feature type="region of interest" description="Disordered" evidence="1">
    <location>
        <begin position="120"/>
        <end position="146"/>
    </location>
</feature>
<feature type="domain" description="MADF" evidence="2">
    <location>
        <begin position="18"/>
        <end position="108"/>
    </location>
</feature>